<feature type="transmembrane region" description="Helical" evidence="1">
    <location>
        <begin position="198"/>
        <end position="218"/>
    </location>
</feature>
<evidence type="ECO:0000313" key="3">
    <source>
        <dbReference type="Proteomes" id="UP001303046"/>
    </source>
</evidence>
<keyword evidence="1" id="KW-0472">Membrane</keyword>
<feature type="transmembrane region" description="Helical" evidence="1">
    <location>
        <begin position="49"/>
        <end position="73"/>
    </location>
</feature>
<sequence length="337" mass="38240">MNVGASSSSSSSEEVFKIRVPKSRPQNRLLKEGFVDDNNEDLSYFNFPILWPAAASALFCTALFIIAVAGSLYTDYVPTEKELKRTFFAAYGSSSFRCNTTLRLPKNGIPSILNLFEINVIGNVLFRLCVCIPMVVRLFITYCRNYVLRGEYDELPFFFRVCVKLVPLLTAIEAVTLALFSIITVHSDFPEVNRFCKIVFVMAACVNMVLTSAIQYSFSKSSNERVDHLSAGVKIAAACTFCYLSPQYFQHHHSAISFPICFSYMPRIYAAMEYAMIVAYGAFQMSSLIDIRHISFICYPRTCSGECEPLDPVNFVKGSKFEYCRAFEYQQRRVRNI</sequence>
<dbReference type="InterPro" id="IPR039545">
    <property type="entry name" value="PGAP2"/>
</dbReference>
<protein>
    <submittedName>
        <fullName evidence="2">Uncharacterized protein</fullName>
    </submittedName>
</protein>
<feature type="transmembrane region" description="Helical" evidence="1">
    <location>
        <begin position="120"/>
        <end position="140"/>
    </location>
</feature>
<dbReference type="Proteomes" id="UP001303046">
    <property type="component" value="Unassembled WGS sequence"/>
</dbReference>
<keyword evidence="1" id="KW-1133">Transmembrane helix</keyword>
<dbReference type="PANTHER" id="PTHR12892">
    <property type="entry name" value="FGF RECEPTOR ACTIVATING PROTEIN 1"/>
    <property type="match status" value="1"/>
</dbReference>
<keyword evidence="3" id="KW-1185">Reference proteome</keyword>
<dbReference type="EMBL" id="JAVFWL010000003">
    <property type="protein sequence ID" value="KAK6742895.1"/>
    <property type="molecule type" value="Genomic_DNA"/>
</dbReference>
<proteinExistence type="predicted"/>
<accession>A0ABR1CXK4</accession>
<keyword evidence="1" id="KW-0812">Transmembrane</keyword>
<feature type="transmembrane region" description="Helical" evidence="1">
    <location>
        <begin position="161"/>
        <end position="186"/>
    </location>
</feature>
<organism evidence="2 3">
    <name type="scientific">Necator americanus</name>
    <name type="common">Human hookworm</name>
    <dbReference type="NCBI Taxonomy" id="51031"/>
    <lineage>
        <taxon>Eukaryota</taxon>
        <taxon>Metazoa</taxon>
        <taxon>Ecdysozoa</taxon>
        <taxon>Nematoda</taxon>
        <taxon>Chromadorea</taxon>
        <taxon>Rhabditida</taxon>
        <taxon>Rhabditina</taxon>
        <taxon>Rhabditomorpha</taxon>
        <taxon>Strongyloidea</taxon>
        <taxon>Ancylostomatidae</taxon>
        <taxon>Bunostominae</taxon>
        <taxon>Necator</taxon>
    </lineage>
</organism>
<gene>
    <name evidence="2" type="primary">Necator_chrIII.g11032</name>
    <name evidence="2" type="ORF">RB195_010267</name>
</gene>
<name>A0ABR1CXK4_NECAM</name>
<comment type="caution">
    <text evidence="2">The sequence shown here is derived from an EMBL/GenBank/DDBJ whole genome shotgun (WGS) entry which is preliminary data.</text>
</comment>
<reference evidence="2 3" key="1">
    <citation type="submission" date="2023-08" db="EMBL/GenBank/DDBJ databases">
        <title>A Necator americanus chromosomal reference genome.</title>
        <authorList>
            <person name="Ilik V."/>
            <person name="Petrzelkova K.J."/>
            <person name="Pardy F."/>
            <person name="Fuh T."/>
            <person name="Niatou-Singa F.S."/>
            <person name="Gouil Q."/>
            <person name="Baker L."/>
            <person name="Ritchie M.E."/>
            <person name="Jex A.R."/>
            <person name="Gazzola D."/>
            <person name="Li H."/>
            <person name="Toshio Fujiwara R."/>
            <person name="Zhan B."/>
            <person name="Aroian R.V."/>
            <person name="Pafco B."/>
            <person name="Schwarz E.M."/>
        </authorList>
    </citation>
    <scope>NUCLEOTIDE SEQUENCE [LARGE SCALE GENOMIC DNA]</scope>
    <source>
        <strain evidence="2 3">Aroian</strain>
        <tissue evidence="2">Whole animal</tissue>
    </source>
</reference>
<dbReference type="PANTHER" id="PTHR12892:SF8">
    <property type="entry name" value="PROTEIN CBG16685"/>
    <property type="match status" value="1"/>
</dbReference>
<evidence type="ECO:0000256" key="1">
    <source>
        <dbReference type="SAM" id="Phobius"/>
    </source>
</evidence>
<evidence type="ECO:0000313" key="2">
    <source>
        <dbReference type="EMBL" id="KAK6742895.1"/>
    </source>
</evidence>